<dbReference type="AlphaFoldDB" id="A0AAW2MVT9"/>
<proteinExistence type="inferred from homology"/>
<sequence length="374" mass="42124">MKYYSSLIHSLFLCSLLLINTDTTSASSQSIINTLPGYPGTLPFKLETGYIGVGEEDEVQLFYYFIQSETTLQEILSYCGSPGTWLLWVSPALYEIGPLAFDLEGFDGSFPSFTLNPYSWTKIANIIFIDSPVGTGFSYATTSQAYNNSDTKSAQYNSSFLRKWFVESPGICQKSSLHSRRLLWRQNYPHGSSKIAKGNEAGLKPRMSLQGYIVGNAVTDANKGSNEKVPFAHGMGLVPDEYFELAKSSCNGEYVNSDPNNKQCLYALQLVNECISSINEEHIAEPFCNFMSPRSNVSRPGKLLVEDPIDLIFLPKYERTLCRHYNYVTSHIWANDETVREALHIREDAGHTAPEYKPKECFAMIKRWLSLYPL</sequence>
<evidence type="ECO:0000256" key="2">
    <source>
        <dbReference type="SAM" id="SignalP"/>
    </source>
</evidence>
<dbReference type="GO" id="GO:0019748">
    <property type="term" value="P:secondary metabolic process"/>
    <property type="evidence" value="ECO:0007669"/>
    <property type="project" value="TreeGrafter"/>
</dbReference>
<comment type="similarity">
    <text evidence="1">Belongs to the peptidase S10 family.</text>
</comment>
<dbReference type="GO" id="GO:0004185">
    <property type="term" value="F:serine-type carboxypeptidase activity"/>
    <property type="evidence" value="ECO:0007669"/>
    <property type="project" value="InterPro"/>
</dbReference>
<keyword evidence="2" id="KW-0732">Signal</keyword>
<protein>
    <submittedName>
        <fullName evidence="3">Serine carboxypeptidase-like 18</fullName>
    </submittedName>
</protein>
<dbReference type="InterPro" id="IPR001563">
    <property type="entry name" value="Peptidase_S10"/>
</dbReference>
<dbReference type="GO" id="GO:0006508">
    <property type="term" value="P:proteolysis"/>
    <property type="evidence" value="ECO:0007669"/>
    <property type="project" value="InterPro"/>
</dbReference>
<keyword evidence="3" id="KW-0645">Protease</keyword>
<organism evidence="3">
    <name type="scientific">Sesamum radiatum</name>
    <name type="common">Black benniseed</name>
    <dbReference type="NCBI Taxonomy" id="300843"/>
    <lineage>
        <taxon>Eukaryota</taxon>
        <taxon>Viridiplantae</taxon>
        <taxon>Streptophyta</taxon>
        <taxon>Embryophyta</taxon>
        <taxon>Tracheophyta</taxon>
        <taxon>Spermatophyta</taxon>
        <taxon>Magnoliopsida</taxon>
        <taxon>eudicotyledons</taxon>
        <taxon>Gunneridae</taxon>
        <taxon>Pentapetalae</taxon>
        <taxon>asterids</taxon>
        <taxon>lamiids</taxon>
        <taxon>Lamiales</taxon>
        <taxon>Pedaliaceae</taxon>
        <taxon>Sesamum</taxon>
    </lineage>
</organism>
<feature type="signal peptide" evidence="2">
    <location>
        <begin position="1"/>
        <end position="26"/>
    </location>
</feature>
<dbReference type="EMBL" id="JACGWJ010000021">
    <property type="protein sequence ID" value="KAL0334948.1"/>
    <property type="molecule type" value="Genomic_DNA"/>
</dbReference>
<dbReference type="PRINTS" id="PR00724">
    <property type="entry name" value="CRBOXYPTASEC"/>
</dbReference>
<reference evidence="3" key="2">
    <citation type="journal article" date="2024" name="Plant">
        <title>Genomic evolution and insights into agronomic trait innovations of Sesamum species.</title>
        <authorList>
            <person name="Miao H."/>
            <person name="Wang L."/>
            <person name="Qu L."/>
            <person name="Liu H."/>
            <person name="Sun Y."/>
            <person name="Le M."/>
            <person name="Wang Q."/>
            <person name="Wei S."/>
            <person name="Zheng Y."/>
            <person name="Lin W."/>
            <person name="Duan Y."/>
            <person name="Cao H."/>
            <person name="Xiong S."/>
            <person name="Wang X."/>
            <person name="Wei L."/>
            <person name="Li C."/>
            <person name="Ma Q."/>
            <person name="Ju M."/>
            <person name="Zhao R."/>
            <person name="Li G."/>
            <person name="Mu C."/>
            <person name="Tian Q."/>
            <person name="Mei H."/>
            <person name="Zhang T."/>
            <person name="Gao T."/>
            <person name="Zhang H."/>
        </authorList>
    </citation>
    <scope>NUCLEOTIDE SEQUENCE</scope>
    <source>
        <strain evidence="3">G02</strain>
    </source>
</reference>
<dbReference type="Gene3D" id="3.40.50.12670">
    <property type="match status" value="1"/>
</dbReference>
<reference evidence="3" key="1">
    <citation type="submission" date="2020-06" db="EMBL/GenBank/DDBJ databases">
        <authorList>
            <person name="Li T."/>
            <person name="Hu X."/>
            <person name="Zhang T."/>
            <person name="Song X."/>
            <person name="Zhang H."/>
            <person name="Dai N."/>
            <person name="Sheng W."/>
            <person name="Hou X."/>
            <person name="Wei L."/>
        </authorList>
    </citation>
    <scope>NUCLEOTIDE SEQUENCE</scope>
    <source>
        <strain evidence="3">G02</strain>
        <tissue evidence="3">Leaf</tissue>
    </source>
</reference>
<dbReference type="InterPro" id="IPR029058">
    <property type="entry name" value="AB_hydrolase_fold"/>
</dbReference>
<dbReference type="SUPFAM" id="SSF53474">
    <property type="entry name" value="alpha/beta-Hydrolases"/>
    <property type="match status" value="1"/>
</dbReference>
<accession>A0AAW2MVT9</accession>
<dbReference type="Pfam" id="PF00450">
    <property type="entry name" value="Peptidase_S10"/>
    <property type="match status" value="1"/>
</dbReference>
<feature type="chain" id="PRO_5043822729" evidence="2">
    <location>
        <begin position="27"/>
        <end position="374"/>
    </location>
</feature>
<dbReference type="GO" id="GO:0016747">
    <property type="term" value="F:acyltransferase activity, transferring groups other than amino-acyl groups"/>
    <property type="evidence" value="ECO:0007669"/>
    <property type="project" value="TreeGrafter"/>
</dbReference>
<dbReference type="Gene3D" id="3.40.50.1820">
    <property type="entry name" value="alpha/beta hydrolase"/>
    <property type="match status" value="1"/>
</dbReference>
<evidence type="ECO:0000256" key="1">
    <source>
        <dbReference type="ARBA" id="ARBA00009431"/>
    </source>
</evidence>
<name>A0AAW2MVT9_SESRA</name>
<gene>
    <name evidence="3" type="ORF">Sradi_4706700</name>
</gene>
<dbReference type="PANTHER" id="PTHR11802">
    <property type="entry name" value="SERINE PROTEASE FAMILY S10 SERINE CARBOXYPEPTIDASE"/>
    <property type="match status" value="1"/>
</dbReference>
<keyword evidence="3" id="KW-0378">Hydrolase</keyword>
<keyword evidence="3" id="KW-0121">Carboxypeptidase</keyword>
<evidence type="ECO:0000313" key="3">
    <source>
        <dbReference type="EMBL" id="KAL0334948.1"/>
    </source>
</evidence>
<comment type="caution">
    <text evidence="3">The sequence shown here is derived from an EMBL/GenBank/DDBJ whole genome shotgun (WGS) entry which is preliminary data.</text>
</comment>
<dbReference type="PANTHER" id="PTHR11802:SF224">
    <property type="entry name" value="SERINE CARBOXYPEPTIDASE-LIKE 7 ISOFORM X1"/>
    <property type="match status" value="1"/>
</dbReference>